<evidence type="ECO:0000313" key="5">
    <source>
        <dbReference type="Proteomes" id="UP001396334"/>
    </source>
</evidence>
<dbReference type="EMBL" id="JBBPBN010000024">
    <property type="protein sequence ID" value="KAK9010379.1"/>
    <property type="molecule type" value="Genomic_DNA"/>
</dbReference>
<protein>
    <recommendedName>
        <fullName evidence="6">RAB6-interacting golgin</fullName>
    </recommendedName>
</protein>
<gene>
    <name evidence="4" type="ORF">V6N11_036890</name>
</gene>
<feature type="domain" description="RNase H type-1" evidence="2">
    <location>
        <begin position="515"/>
        <end position="633"/>
    </location>
</feature>
<feature type="region of interest" description="Disordered" evidence="1">
    <location>
        <begin position="1"/>
        <end position="39"/>
    </location>
</feature>
<dbReference type="Pfam" id="PF04949">
    <property type="entry name" value="Transcrip_act"/>
    <property type="match status" value="1"/>
</dbReference>
<evidence type="ECO:0000259" key="3">
    <source>
        <dbReference type="Pfam" id="PF13966"/>
    </source>
</evidence>
<name>A0ABR2RBU6_9ROSI</name>
<feature type="domain" description="Reverse transcriptase zinc-binding" evidence="3">
    <location>
        <begin position="308"/>
        <end position="401"/>
    </location>
</feature>
<sequence length="656" mass="74375">MIQTEHQSQHNSQLTAQNSGNLSFSSHLSKEDEEISKSALSTFRAKEEEIERKKMEVRDKVQLHLGRVEEETKRLAMIREELEAMADPMRKEVALVRKKIDAVNKELKPLGHTCQKKEREYKEALEAFNDKNKEKVQLITKLMELVSESERLRMNKLEELMIKHAKNLKGQRDVALISGMEFGQILSLDAISELRCTNASRLWKGLSDIWGVIKDGLCWSIRDGTATDFGNDKWLDGEGNLASRCAVNAHAVPSTVASMVAVNGDWDWNQMCQWLPADALEAIAAIKPPRPDAGADVPGWRWENNRAFSVRSAYKALTADSAAPLVPISANTIACWPRIWKLQVQQRVRVFLWLVLHQRIMTNVERKRRNLATSDVCARCQSEIETIVHVLRDCPQARQVWEAVVVPAQLATFFSLPFSDWILQCVTNVANVGTGDERWAARFATVCWLIWKQRCNTIFGTTTLSGSAWVRFVVQNIDGFFTVLDRRSLQAGKASRPSIRVLPWWPPRPGWVKANCDAAVDPRNNSAAIGGVIRDSTGSWIFGFSRKLGRCSVITAELWAMHDMLLHAWRIGFREVELETDNIEAYRIVSGCTSAFVTTLLIEDLLELMNRRWNVQLRHISRVQNVVADKLVALSRGQDMRKLVWCDPPGEVLDAL</sequence>
<dbReference type="InterPro" id="IPR036397">
    <property type="entry name" value="RNaseH_sf"/>
</dbReference>
<dbReference type="Proteomes" id="UP001396334">
    <property type="component" value="Unassembled WGS sequence"/>
</dbReference>
<dbReference type="InterPro" id="IPR002156">
    <property type="entry name" value="RNaseH_domain"/>
</dbReference>
<dbReference type="Gene3D" id="3.30.420.10">
    <property type="entry name" value="Ribonuclease H-like superfamily/Ribonuclease H"/>
    <property type="match status" value="1"/>
</dbReference>
<dbReference type="PANTHER" id="PTHR21470">
    <property type="entry name" value="RAB6-INTERACTING PROTEIN GORAB"/>
    <property type="match status" value="1"/>
</dbReference>
<evidence type="ECO:0008006" key="6">
    <source>
        <dbReference type="Google" id="ProtNLM"/>
    </source>
</evidence>
<feature type="compositionally biased region" description="Polar residues" evidence="1">
    <location>
        <begin position="1"/>
        <end position="27"/>
    </location>
</feature>
<comment type="caution">
    <text evidence="4">The sequence shown here is derived from an EMBL/GenBank/DDBJ whole genome shotgun (WGS) entry which is preliminary data.</text>
</comment>
<dbReference type="InterPro" id="IPR007033">
    <property type="entry name" value="GORAB"/>
</dbReference>
<dbReference type="CDD" id="cd06222">
    <property type="entry name" value="RNase_H_like"/>
    <property type="match status" value="1"/>
</dbReference>
<dbReference type="InterPro" id="IPR012337">
    <property type="entry name" value="RNaseH-like_sf"/>
</dbReference>
<keyword evidence="5" id="KW-1185">Reference proteome</keyword>
<organism evidence="4 5">
    <name type="scientific">Hibiscus sabdariffa</name>
    <name type="common">roselle</name>
    <dbReference type="NCBI Taxonomy" id="183260"/>
    <lineage>
        <taxon>Eukaryota</taxon>
        <taxon>Viridiplantae</taxon>
        <taxon>Streptophyta</taxon>
        <taxon>Embryophyta</taxon>
        <taxon>Tracheophyta</taxon>
        <taxon>Spermatophyta</taxon>
        <taxon>Magnoliopsida</taxon>
        <taxon>eudicotyledons</taxon>
        <taxon>Gunneridae</taxon>
        <taxon>Pentapetalae</taxon>
        <taxon>rosids</taxon>
        <taxon>malvids</taxon>
        <taxon>Malvales</taxon>
        <taxon>Malvaceae</taxon>
        <taxon>Malvoideae</taxon>
        <taxon>Hibiscus</taxon>
    </lineage>
</organism>
<evidence type="ECO:0000256" key="1">
    <source>
        <dbReference type="SAM" id="MobiDB-lite"/>
    </source>
</evidence>
<dbReference type="SUPFAM" id="SSF53098">
    <property type="entry name" value="Ribonuclease H-like"/>
    <property type="match status" value="1"/>
</dbReference>
<dbReference type="InterPro" id="IPR044730">
    <property type="entry name" value="RNase_H-like_dom_plant"/>
</dbReference>
<dbReference type="Pfam" id="PF13966">
    <property type="entry name" value="zf-RVT"/>
    <property type="match status" value="1"/>
</dbReference>
<dbReference type="PANTHER" id="PTHR21470:SF10">
    <property type="entry name" value="RAB6-INTERACTING GOLGIN"/>
    <property type="match status" value="1"/>
</dbReference>
<proteinExistence type="predicted"/>
<accession>A0ABR2RBU6</accession>
<dbReference type="InterPro" id="IPR026960">
    <property type="entry name" value="RVT-Znf"/>
</dbReference>
<reference evidence="4 5" key="1">
    <citation type="journal article" date="2024" name="G3 (Bethesda)">
        <title>Genome assembly of Hibiscus sabdariffa L. provides insights into metabolisms of medicinal natural products.</title>
        <authorList>
            <person name="Kim T."/>
        </authorList>
    </citation>
    <scope>NUCLEOTIDE SEQUENCE [LARGE SCALE GENOMIC DNA]</scope>
    <source>
        <strain evidence="4">TK-2024</strain>
        <tissue evidence="4">Old leaves</tissue>
    </source>
</reference>
<evidence type="ECO:0000259" key="2">
    <source>
        <dbReference type="Pfam" id="PF13456"/>
    </source>
</evidence>
<dbReference type="Pfam" id="PF13456">
    <property type="entry name" value="RVT_3"/>
    <property type="match status" value="1"/>
</dbReference>
<evidence type="ECO:0000313" key="4">
    <source>
        <dbReference type="EMBL" id="KAK9010379.1"/>
    </source>
</evidence>